<sequence>MQLQDSVQTPDCVTRRSLKLNKEKLLLDGPECLLTRQDNINVENACHLKLHQLDDNEAKSVSIILENDSREQPIFICYKPLDEDDKFYIKKLKLDVQNLELMLNAGIVTFVSTCIHVTIPTMQYHHML</sequence>
<evidence type="ECO:0000313" key="3">
    <source>
        <dbReference type="WBParaSite" id="nRc.2.0.1.t08877-RA"/>
    </source>
</evidence>
<reference evidence="3" key="1">
    <citation type="submission" date="2022-11" db="UniProtKB">
        <authorList>
            <consortium name="WormBaseParasite"/>
        </authorList>
    </citation>
    <scope>IDENTIFICATION</scope>
</reference>
<dbReference type="Proteomes" id="UP000887565">
    <property type="component" value="Unplaced"/>
</dbReference>
<keyword evidence="1" id="KW-0812">Transmembrane</keyword>
<name>A0A915I415_ROMCU</name>
<evidence type="ECO:0000313" key="2">
    <source>
        <dbReference type="Proteomes" id="UP000887565"/>
    </source>
</evidence>
<dbReference type="AlphaFoldDB" id="A0A915I415"/>
<protein>
    <submittedName>
        <fullName evidence="3">Uncharacterized protein</fullName>
    </submittedName>
</protein>
<evidence type="ECO:0000256" key="1">
    <source>
        <dbReference type="SAM" id="Phobius"/>
    </source>
</evidence>
<keyword evidence="1" id="KW-0472">Membrane</keyword>
<organism evidence="2 3">
    <name type="scientific">Romanomermis culicivorax</name>
    <name type="common">Nematode worm</name>
    <dbReference type="NCBI Taxonomy" id="13658"/>
    <lineage>
        <taxon>Eukaryota</taxon>
        <taxon>Metazoa</taxon>
        <taxon>Ecdysozoa</taxon>
        <taxon>Nematoda</taxon>
        <taxon>Enoplea</taxon>
        <taxon>Dorylaimia</taxon>
        <taxon>Mermithida</taxon>
        <taxon>Mermithoidea</taxon>
        <taxon>Mermithidae</taxon>
        <taxon>Romanomermis</taxon>
    </lineage>
</organism>
<accession>A0A915I415</accession>
<proteinExistence type="predicted"/>
<keyword evidence="2" id="KW-1185">Reference proteome</keyword>
<feature type="transmembrane region" description="Helical" evidence="1">
    <location>
        <begin position="101"/>
        <end position="119"/>
    </location>
</feature>
<dbReference type="WBParaSite" id="nRc.2.0.1.t08877-RA">
    <property type="protein sequence ID" value="nRc.2.0.1.t08877-RA"/>
    <property type="gene ID" value="nRc.2.0.1.g08877"/>
</dbReference>
<keyword evidence="1" id="KW-1133">Transmembrane helix</keyword>